<proteinExistence type="predicted"/>
<feature type="compositionally biased region" description="Polar residues" evidence="1">
    <location>
        <begin position="23"/>
        <end position="34"/>
    </location>
</feature>
<protein>
    <submittedName>
        <fullName evidence="2">Uncharacterized protein</fullName>
    </submittedName>
</protein>
<dbReference type="STRING" id="471704.A0A195DJ53"/>
<feature type="compositionally biased region" description="Polar residues" evidence="1">
    <location>
        <begin position="56"/>
        <end position="70"/>
    </location>
</feature>
<feature type="region of interest" description="Disordered" evidence="1">
    <location>
        <begin position="56"/>
        <end position="103"/>
    </location>
</feature>
<sequence length="103" mass="11872">MIFLRGGFNRKKSANRAVRFDSCNNRDNCTYKTTHPSRRPSRELYSFLSDAFGSYTTRRQSDKQTNSSGTEIWDHDNDSTRRPSVPGDNETQETAHTPTIKPR</sequence>
<dbReference type="EMBL" id="KQ980800">
    <property type="protein sequence ID" value="KYN12918.1"/>
    <property type="molecule type" value="Genomic_DNA"/>
</dbReference>
<dbReference type="AlphaFoldDB" id="A0A195DJ53"/>
<evidence type="ECO:0000313" key="2">
    <source>
        <dbReference type="EMBL" id="KYN12918.1"/>
    </source>
</evidence>
<keyword evidence="3" id="KW-1185">Reference proteome</keyword>
<feature type="compositionally biased region" description="Basic and acidic residues" evidence="1">
    <location>
        <begin position="72"/>
        <end position="81"/>
    </location>
</feature>
<accession>A0A195DJ53</accession>
<dbReference type="Proteomes" id="UP000078492">
    <property type="component" value="Unassembled WGS sequence"/>
</dbReference>
<organism evidence="2 3">
    <name type="scientific">Trachymyrmex cornetzi</name>
    <dbReference type="NCBI Taxonomy" id="471704"/>
    <lineage>
        <taxon>Eukaryota</taxon>
        <taxon>Metazoa</taxon>
        <taxon>Ecdysozoa</taxon>
        <taxon>Arthropoda</taxon>
        <taxon>Hexapoda</taxon>
        <taxon>Insecta</taxon>
        <taxon>Pterygota</taxon>
        <taxon>Neoptera</taxon>
        <taxon>Endopterygota</taxon>
        <taxon>Hymenoptera</taxon>
        <taxon>Apocrita</taxon>
        <taxon>Aculeata</taxon>
        <taxon>Formicoidea</taxon>
        <taxon>Formicidae</taxon>
        <taxon>Myrmicinae</taxon>
        <taxon>Trachymyrmex</taxon>
    </lineage>
</organism>
<evidence type="ECO:0000256" key="1">
    <source>
        <dbReference type="SAM" id="MobiDB-lite"/>
    </source>
</evidence>
<reference evidence="2 3" key="1">
    <citation type="submission" date="2015-09" db="EMBL/GenBank/DDBJ databases">
        <title>Trachymyrmex cornetzi WGS genome.</title>
        <authorList>
            <person name="Nygaard S."/>
            <person name="Hu H."/>
            <person name="Boomsma J."/>
            <person name="Zhang G."/>
        </authorList>
    </citation>
    <scope>NUCLEOTIDE SEQUENCE [LARGE SCALE GENOMIC DNA]</scope>
    <source>
        <strain evidence="2">Tcor2-1</strain>
        <tissue evidence="2">Whole body</tissue>
    </source>
</reference>
<evidence type="ECO:0000313" key="3">
    <source>
        <dbReference type="Proteomes" id="UP000078492"/>
    </source>
</evidence>
<feature type="region of interest" description="Disordered" evidence="1">
    <location>
        <begin position="23"/>
        <end position="43"/>
    </location>
</feature>
<gene>
    <name evidence="2" type="ORF">ALC57_14983</name>
</gene>
<name>A0A195DJ53_9HYME</name>